<feature type="compositionally biased region" description="Basic and acidic residues" evidence="6">
    <location>
        <begin position="106"/>
        <end position="127"/>
    </location>
</feature>
<dbReference type="VEuPathDB" id="VectorBase:LOC119170423"/>
<evidence type="ECO:0000256" key="4">
    <source>
        <dbReference type="PROSITE-ProRule" id="PRU00125"/>
    </source>
</evidence>
<gene>
    <name evidence="8" type="ORF">HPB51_002393</name>
</gene>
<dbReference type="PROSITE" id="PS50023">
    <property type="entry name" value="LIM_DOMAIN_2"/>
    <property type="match status" value="1"/>
</dbReference>
<dbReference type="GO" id="GO:0032034">
    <property type="term" value="F:myosin II head/neck binding"/>
    <property type="evidence" value="ECO:0007669"/>
    <property type="project" value="TreeGrafter"/>
</dbReference>
<proteinExistence type="predicted"/>
<feature type="region of interest" description="Disordered" evidence="6">
    <location>
        <begin position="106"/>
        <end position="135"/>
    </location>
</feature>
<dbReference type="SMART" id="SM00132">
    <property type="entry name" value="LIM"/>
    <property type="match status" value="1"/>
</dbReference>
<reference evidence="8" key="2">
    <citation type="submission" date="2021-09" db="EMBL/GenBank/DDBJ databases">
        <authorList>
            <person name="Jia N."/>
            <person name="Wang J."/>
            <person name="Shi W."/>
            <person name="Du L."/>
            <person name="Sun Y."/>
            <person name="Zhan W."/>
            <person name="Jiang J."/>
            <person name="Wang Q."/>
            <person name="Zhang B."/>
            <person name="Ji P."/>
            <person name="Sakyi L.B."/>
            <person name="Cui X."/>
            <person name="Yuan T."/>
            <person name="Jiang B."/>
            <person name="Yang W."/>
            <person name="Lam T.T.-Y."/>
            <person name="Chang Q."/>
            <person name="Ding S."/>
            <person name="Wang X."/>
            <person name="Zhu J."/>
            <person name="Ruan X."/>
            <person name="Zhao L."/>
            <person name="Wei J."/>
            <person name="Que T."/>
            <person name="Du C."/>
            <person name="Cheng J."/>
            <person name="Dai P."/>
            <person name="Han X."/>
            <person name="Huang E."/>
            <person name="Gao Y."/>
            <person name="Liu J."/>
            <person name="Shao H."/>
            <person name="Ye R."/>
            <person name="Li L."/>
            <person name="Wei W."/>
            <person name="Wang X."/>
            <person name="Wang C."/>
            <person name="Huo Q."/>
            <person name="Li W."/>
            <person name="Guo W."/>
            <person name="Chen H."/>
            <person name="Chen S."/>
            <person name="Zhou L."/>
            <person name="Zhou L."/>
            <person name="Ni X."/>
            <person name="Tian J."/>
            <person name="Zhou Y."/>
            <person name="Sheng Y."/>
            <person name="Liu T."/>
            <person name="Pan Y."/>
            <person name="Xia L."/>
            <person name="Li J."/>
            <person name="Zhao F."/>
            <person name="Cao W."/>
        </authorList>
    </citation>
    <scope>NUCLEOTIDE SEQUENCE</scope>
    <source>
        <strain evidence="8">Rmic-2018</strain>
        <tissue evidence="8">Larvae</tissue>
    </source>
</reference>
<dbReference type="GO" id="GO:0051496">
    <property type="term" value="P:positive regulation of stress fiber assembly"/>
    <property type="evidence" value="ECO:0007669"/>
    <property type="project" value="TreeGrafter"/>
</dbReference>
<keyword evidence="9" id="KW-1185">Reference proteome</keyword>
<feature type="coiled-coil region" evidence="5">
    <location>
        <begin position="79"/>
        <end position="106"/>
    </location>
</feature>
<dbReference type="Pfam" id="PF00412">
    <property type="entry name" value="LIM"/>
    <property type="match status" value="1"/>
</dbReference>
<protein>
    <recommendedName>
        <fullName evidence="7">LIM zinc-binding domain-containing protein</fullName>
    </recommendedName>
</protein>
<keyword evidence="1 4" id="KW-0479">Metal-binding</keyword>
<dbReference type="GO" id="GO:0001725">
    <property type="term" value="C:stress fiber"/>
    <property type="evidence" value="ECO:0007669"/>
    <property type="project" value="TreeGrafter"/>
</dbReference>
<evidence type="ECO:0000256" key="1">
    <source>
        <dbReference type="ARBA" id="ARBA00022723"/>
    </source>
</evidence>
<organism evidence="8 9">
    <name type="scientific">Rhipicephalus microplus</name>
    <name type="common">Cattle tick</name>
    <name type="synonym">Boophilus microplus</name>
    <dbReference type="NCBI Taxonomy" id="6941"/>
    <lineage>
        <taxon>Eukaryota</taxon>
        <taxon>Metazoa</taxon>
        <taxon>Ecdysozoa</taxon>
        <taxon>Arthropoda</taxon>
        <taxon>Chelicerata</taxon>
        <taxon>Arachnida</taxon>
        <taxon>Acari</taxon>
        <taxon>Parasitiformes</taxon>
        <taxon>Ixodida</taxon>
        <taxon>Ixodoidea</taxon>
        <taxon>Ixodidae</taxon>
        <taxon>Rhipicephalinae</taxon>
        <taxon>Rhipicephalus</taxon>
        <taxon>Boophilus</taxon>
    </lineage>
</organism>
<dbReference type="Gene3D" id="2.10.110.10">
    <property type="entry name" value="Cysteine Rich Protein"/>
    <property type="match status" value="1"/>
</dbReference>
<dbReference type="GO" id="GO:0046872">
    <property type="term" value="F:metal ion binding"/>
    <property type="evidence" value="ECO:0007669"/>
    <property type="project" value="UniProtKB-KW"/>
</dbReference>
<keyword evidence="3 4" id="KW-0440">LIM domain</keyword>
<reference evidence="8" key="1">
    <citation type="journal article" date="2020" name="Cell">
        <title>Large-Scale Comparative Analyses of Tick Genomes Elucidate Their Genetic Diversity and Vector Capacities.</title>
        <authorList>
            <consortium name="Tick Genome and Microbiome Consortium (TIGMIC)"/>
            <person name="Jia N."/>
            <person name="Wang J."/>
            <person name="Shi W."/>
            <person name="Du L."/>
            <person name="Sun Y."/>
            <person name="Zhan W."/>
            <person name="Jiang J.F."/>
            <person name="Wang Q."/>
            <person name="Zhang B."/>
            <person name="Ji P."/>
            <person name="Bell-Sakyi L."/>
            <person name="Cui X.M."/>
            <person name="Yuan T.T."/>
            <person name="Jiang B.G."/>
            <person name="Yang W.F."/>
            <person name="Lam T.T."/>
            <person name="Chang Q.C."/>
            <person name="Ding S.J."/>
            <person name="Wang X.J."/>
            <person name="Zhu J.G."/>
            <person name="Ruan X.D."/>
            <person name="Zhao L."/>
            <person name="Wei J.T."/>
            <person name="Ye R.Z."/>
            <person name="Que T.C."/>
            <person name="Du C.H."/>
            <person name="Zhou Y.H."/>
            <person name="Cheng J.X."/>
            <person name="Dai P.F."/>
            <person name="Guo W.B."/>
            <person name="Han X.H."/>
            <person name="Huang E.J."/>
            <person name="Li L.F."/>
            <person name="Wei W."/>
            <person name="Gao Y.C."/>
            <person name="Liu J.Z."/>
            <person name="Shao H.Z."/>
            <person name="Wang X."/>
            <person name="Wang C.C."/>
            <person name="Yang T.C."/>
            <person name="Huo Q.B."/>
            <person name="Li W."/>
            <person name="Chen H.Y."/>
            <person name="Chen S.E."/>
            <person name="Zhou L.G."/>
            <person name="Ni X.B."/>
            <person name="Tian J.H."/>
            <person name="Sheng Y."/>
            <person name="Liu T."/>
            <person name="Pan Y.S."/>
            <person name="Xia L.Y."/>
            <person name="Li J."/>
            <person name="Zhao F."/>
            <person name="Cao W.C."/>
        </authorList>
    </citation>
    <scope>NUCLEOTIDE SEQUENCE</scope>
    <source>
        <strain evidence="8">Rmic-2018</strain>
    </source>
</reference>
<evidence type="ECO:0000256" key="6">
    <source>
        <dbReference type="SAM" id="MobiDB-lite"/>
    </source>
</evidence>
<evidence type="ECO:0000259" key="7">
    <source>
        <dbReference type="PROSITE" id="PS50023"/>
    </source>
</evidence>
<dbReference type="CDD" id="cd08368">
    <property type="entry name" value="LIM"/>
    <property type="match status" value="1"/>
</dbReference>
<feature type="region of interest" description="Disordered" evidence="6">
    <location>
        <begin position="155"/>
        <end position="177"/>
    </location>
</feature>
<dbReference type="Pfam" id="PF15949">
    <property type="entry name" value="DUF4757"/>
    <property type="match status" value="1"/>
</dbReference>
<accession>A0A9J6DS89</accession>
<evidence type="ECO:0000256" key="3">
    <source>
        <dbReference type="ARBA" id="ARBA00023038"/>
    </source>
</evidence>
<keyword evidence="2 4" id="KW-0862">Zinc</keyword>
<dbReference type="Proteomes" id="UP000821866">
    <property type="component" value="Unassembled WGS sequence"/>
</dbReference>
<dbReference type="AlphaFoldDB" id="A0A9J6DS89"/>
<keyword evidence="5" id="KW-0175">Coiled coil</keyword>
<evidence type="ECO:0000313" key="9">
    <source>
        <dbReference type="Proteomes" id="UP000821866"/>
    </source>
</evidence>
<comment type="caution">
    <text evidence="8">The sequence shown here is derived from an EMBL/GenBank/DDBJ whole genome shotgun (WGS) entry which is preliminary data.</text>
</comment>
<evidence type="ECO:0000256" key="2">
    <source>
        <dbReference type="ARBA" id="ARBA00022833"/>
    </source>
</evidence>
<feature type="domain" description="LIM zinc-binding" evidence="7">
    <location>
        <begin position="214"/>
        <end position="325"/>
    </location>
</feature>
<dbReference type="PANTHER" id="PTHR15551:SF3">
    <property type="entry name" value="LIM AND CALPONIN HOMOLOGY DOMAINS-CONTAINING PROTEIN 1"/>
    <property type="match status" value="1"/>
</dbReference>
<dbReference type="PANTHER" id="PTHR15551">
    <property type="entry name" value="LIM DOMAIN ONLY 7"/>
    <property type="match status" value="1"/>
</dbReference>
<evidence type="ECO:0000313" key="8">
    <source>
        <dbReference type="EMBL" id="KAH8024979.1"/>
    </source>
</evidence>
<name>A0A9J6DS89_RHIMP</name>
<evidence type="ECO:0000256" key="5">
    <source>
        <dbReference type="SAM" id="Coils"/>
    </source>
</evidence>
<feature type="compositionally biased region" description="Basic and acidic residues" evidence="6">
    <location>
        <begin position="380"/>
        <end position="398"/>
    </location>
</feature>
<dbReference type="EMBL" id="JABSTU010000007">
    <property type="protein sequence ID" value="KAH8024979.1"/>
    <property type="molecule type" value="Genomic_DNA"/>
</dbReference>
<dbReference type="GO" id="GO:0051893">
    <property type="term" value="P:regulation of focal adhesion assembly"/>
    <property type="evidence" value="ECO:0007669"/>
    <property type="project" value="TreeGrafter"/>
</dbReference>
<sequence length="398" mass="44465">MAGGYRYSAALDKTYMEQRWVPPSAPTTQPVRTVPIIRTAPAPSASDPLRFIKIGQAPLGKQAREQLQAYESSVRNHVQAKLDEQEEQWQTNLDEWKSRRRKASERAFQRVQDAKELFPDDRRKESEPEPTLTTSTELLSEYSTREEFIPPNKAVRPIPAARPSSKGPKPPVPPKPMAELRRKEFLPNANEACEQDNGRQGAPTEATLSVSGRKLCSHCSQPLGKFLASPLHYWRLPLTFEQPVMICRFVTIQLKAIVKNIDLFRSRIVTGAAMVIESLQLLYHLACFRCCVCQAPLGNGLCGTDVRVRNTKLHCTDCYSNDEESQSISGAACKAFLLRLQHSPGKESCVRKCPALTLTKDDNDHCVAQRSLSVTQPQHGQHDKKGGASPRGEKQIGI</sequence>
<feature type="region of interest" description="Disordered" evidence="6">
    <location>
        <begin position="374"/>
        <end position="398"/>
    </location>
</feature>
<dbReference type="InterPro" id="IPR001781">
    <property type="entry name" value="Znf_LIM"/>
</dbReference>
<dbReference type="InterPro" id="IPR031865">
    <property type="entry name" value="DUF4757"/>
</dbReference>